<evidence type="ECO:0000256" key="3">
    <source>
        <dbReference type="ARBA" id="ARBA00022840"/>
    </source>
</evidence>
<dbReference type="GO" id="GO:0016874">
    <property type="term" value="F:ligase activity"/>
    <property type="evidence" value="ECO:0007669"/>
    <property type="project" value="UniProtKB-KW"/>
</dbReference>
<evidence type="ECO:0000256" key="5">
    <source>
        <dbReference type="SAM" id="MobiDB-lite"/>
    </source>
</evidence>
<evidence type="ECO:0000313" key="7">
    <source>
        <dbReference type="EMBL" id="WRP14803.1"/>
    </source>
</evidence>
<dbReference type="Gene3D" id="3.30.1490.20">
    <property type="entry name" value="ATP-grasp fold, A domain"/>
    <property type="match status" value="1"/>
</dbReference>
<dbReference type="PROSITE" id="PS50975">
    <property type="entry name" value="ATP_GRASP"/>
    <property type="match status" value="1"/>
</dbReference>
<dbReference type="Gene3D" id="3.30.470.20">
    <property type="entry name" value="ATP-grasp fold, B domain"/>
    <property type="match status" value="1"/>
</dbReference>
<dbReference type="InterPro" id="IPR051538">
    <property type="entry name" value="Acyl-CoA_Synth/Transferase"/>
</dbReference>
<dbReference type="Pfam" id="PF13549">
    <property type="entry name" value="ATP-grasp_5"/>
    <property type="match status" value="1"/>
</dbReference>
<dbReference type="SUPFAM" id="SSF56059">
    <property type="entry name" value="Glutathione synthetase ATP-binding domain-like"/>
    <property type="match status" value="1"/>
</dbReference>
<dbReference type="InterPro" id="IPR014089">
    <property type="entry name" value="AcCoA-synth-alpha"/>
</dbReference>
<dbReference type="Pfam" id="PF19045">
    <property type="entry name" value="Ligase_CoA_2"/>
    <property type="match status" value="1"/>
</dbReference>
<dbReference type="Gene3D" id="3.40.50.720">
    <property type="entry name" value="NAD(P)-binding Rossmann-like Domain"/>
    <property type="match status" value="1"/>
</dbReference>
<dbReference type="InterPro" id="IPR036291">
    <property type="entry name" value="NAD(P)-bd_dom_sf"/>
</dbReference>
<dbReference type="InterPro" id="IPR043938">
    <property type="entry name" value="Ligase_CoA_dom"/>
</dbReference>
<reference evidence="8" key="1">
    <citation type="submission" date="2023-12" db="EMBL/GenBank/DDBJ databases">
        <title>Novel isolates from deep terrestrial aquifers shed light on the physiology and ecology of the class Limnochordia.</title>
        <authorList>
            <person name="Karnachuk O.V."/>
            <person name="Lukina A.P."/>
            <person name="Avakyan M.R."/>
            <person name="Kadnikov V."/>
            <person name="Begmatov S."/>
            <person name="Beletsky A.V."/>
            <person name="Mardanov A.V."/>
            <person name="Ravin N.V."/>
        </authorList>
    </citation>
    <scope>NUCLEOTIDE SEQUENCE [LARGE SCALE GENOMIC DNA]</scope>
    <source>
        <strain evidence="8">LN</strain>
    </source>
</reference>
<dbReference type="InterPro" id="IPR011761">
    <property type="entry name" value="ATP-grasp"/>
</dbReference>
<keyword evidence="3 4" id="KW-0067">ATP-binding</keyword>
<proteinExistence type="predicted"/>
<protein>
    <submittedName>
        <fullName evidence="7">Acetate--CoA ligase family protein</fullName>
    </submittedName>
</protein>
<dbReference type="Pfam" id="PF13607">
    <property type="entry name" value="Succ_CoA_lig"/>
    <property type="match status" value="1"/>
</dbReference>
<accession>A0ABZ1BRH3</accession>
<feature type="region of interest" description="Disordered" evidence="5">
    <location>
        <begin position="1"/>
        <end position="37"/>
    </location>
</feature>
<dbReference type="InterPro" id="IPR003781">
    <property type="entry name" value="CoA-bd"/>
</dbReference>
<organism evidence="7 8">
    <name type="scientific">Geochorda subterranea</name>
    <dbReference type="NCBI Taxonomy" id="3109564"/>
    <lineage>
        <taxon>Bacteria</taxon>
        <taxon>Bacillati</taxon>
        <taxon>Bacillota</taxon>
        <taxon>Limnochordia</taxon>
        <taxon>Limnochordales</taxon>
        <taxon>Geochordaceae</taxon>
        <taxon>Geochorda</taxon>
    </lineage>
</organism>
<gene>
    <name evidence="7" type="ORF">VLY81_01125</name>
</gene>
<dbReference type="Proteomes" id="UP001333102">
    <property type="component" value="Chromosome"/>
</dbReference>
<keyword evidence="1 7" id="KW-0436">Ligase</keyword>
<dbReference type="PANTHER" id="PTHR43334">
    <property type="entry name" value="ACETATE--COA LIGASE [ADP-FORMING]"/>
    <property type="match status" value="1"/>
</dbReference>
<evidence type="ECO:0000256" key="1">
    <source>
        <dbReference type="ARBA" id="ARBA00022598"/>
    </source>
</evidence>
<keyword evidence="2 4" id="KW-0547">Nucleotide-binding</keyword>
<dbReference type="RefSeq" id="WP_324669186.1">
    <property type="nucleotide sequence ID" value="NZ_CP141614.1"/>
</dbReference>
<sequence length="733" mass="78040">MGADDLAREHGHRTVTPAADRQESSTPNGTPPAPDLARLYRPRSIAVVGASANPDKLGHQILRNIIDSGYSGHIYPINPKAETILGLTCYPSIEQAPAVDLAVIVVPAEAVVPVAEACGRHGVAHLVVISAGFKEVGPDGARREAALVEVCRRYGMGLVGPNCLGVIDTHTPLNATFASAQPVRGSIAFISQSGALGSAILDWSHQQNIGFSRFISLGNKAGLTEVDLILDAASDPHTNVVCAYLEDVKDGARFLDVVGEATQRRPVLILKSGTSEAGGRAASSHTGALAGDDRAYQCAFNQTGVIRVQSLTELFSLATAFANQPLPAGPRVAIVTNAGGPGIIATDAVERMGLATARLAPETVKALREQLPPECAVYNPVDVVGDAPPERYRVALEAVARDPGVDAILVLLTPQVPTRPPEVARHVLAAREMAPGKPIMVSMIGGELVREATDFLVAHRIPCFTFPEEAVMALAGMYRYARRRQRGPSPSATRLADVRPDEARAVLERLRSEGRRVLLGPEAAQVAAAYGIRVAPAALARTPDEAVAAAESIGYPVALKIASPEIVHKSDVGGVRLRLASADAVREAFVEIQERVSSLMPQHRFYGIEVSRMMPSGQELIIGMVRDRQFGPVLAFGMGGIYVNLLKDVSFRLARVLSQADVEEMIQETKVYQLLRGYRGAEPADLAAIQEALARVARLALDLPEVAELDVNPLFAYRSGEGYVAVDVKMTLA</sequence>
<evidence type="ECO:0000256" key="4">
    <source>
        <dbReference type="PROSITE-ProRule" id="PRU00409"/>
    </source>
</evidence>
<dbReference type="Pfam" id="PF13380">
    <property type="entry name" value="CoA_binding_2"/>
    <property type="match status" value="1"/>
</dbReference>
<feature type="domain" description="ATP-grasp" evidence="6">
    <location>
        <begin position="524"/>
        <end position="560"/>
    </location>
</feature>
<dbReference type="InterPro" id="IPR013815">
    <property type="entry name" value="ATP_grasp_subdomain_1"/>
</dbReference>
<evidence type="ECO:0000256" key="2">
    <source>
        <dbReference type="ARBA" id="ARBA00022741"/>
    </source>
</evidence>
<evidence type="ECO:0000313" key="8">
    <source>
        <dbReference type="Proteomes" id="UP001333102"/>
    </source>
</evidence>
<dbReference type="Gene3D" id="3.40.50.261">
    <property type="entry name" value="Succinyl-CoA synthetase domains"/>
    <property type="match status" value="2"/>
</dbReference>
<dbReference type="SUPFAM" id="SSF51735">
    <property type="entry name" value="NAD(P)-binding Rossmann-fold domains"/>
    <property type="match status" value="1"/>
</dbReference>
<dbReference type="SMART" id="SM00881">
    <property type="entry name" value="CoA_binding"/>
    <property type="match status" value="1"/>
</dbReference>
<evidence type="ECO:0000259" key="6">
    <source>
        <dbReference type="PROSITE" id="PS50975"/>
    </source>
</evidence>
<dbReference type="InterPro" id="IPR016102">
    <property type="entry name" value="Succinyl-CoA_synth-like"/>
</dbReference>
<dbReference type="PANTHER" id="PTHR43334:SF1">
    <property type="entry name" value="3-HYDROXYPROPIONATE--COA LIGASE [ADP-FORMING]"/>
    <property type="match status" value="1"/>
</dbReference>
<dbReference type="EMBL" id="CP141614">
    <property type="protein sequence ID" value="WRP14803.1"/>
    <property type="molecule type" value="Genomic_DNA"/>
</dbReference>
<keyword evidence="8" id="KW-1185">Reference proteome</keyword>
<dbReference type="NCBIfam" id="TIGR02717">
    <property type="entry name" value="AcCoA-syn-alpha"/>
    <property type="match status" value="1"/>
</dbReference>
<dbReference type="SUPFAM" id="SSF52210">
    <property type="entry name" value="Succinyl-CoA synthetase domains"/>
    <property type="match status" value="2"/>
</dbReference>
<dbReference type="InterPro" id="IPR032875">
    <property type="entry name" value="Succ_CoA_lig_flav_dom"/>
</dbReference>
<name>A0ABZ1BRH3_9FIRM</name>